<feature type="domain" description="EF-hand" evidence="2">
    <location>
        <begin position="142"/>
        <end position="177"/>
    </location>
</feature>
<protein>
    <submittedName>
        <fullName evidence="3">EF hand</fullName>
    </submittedName>
</protein>
<dbReference type="InterPro" id="IPR002048">
    <property type="entry name" value="EF_hand_dom"/>
</dbReference>
<dbReference type="SUPFAM" id="SSF47473">
    <property type="entry name" value="EF-hand"/>
    <property type="match status" value="1"/>
</dbReference>
<keyword evidence="4" id="KW-1185">Reference proteome</keyword>
<evidence type="ECO:0000313" key="3">
    <source>
        <dbReference type="EMBL" id="SDD64881.1"/>
    </source>
</evidence>
<evidence type="ECO:0000259" key="2">
    <source>
        <dbReference type="PROSITE" id="PS50222"/>
    </source>
</evidence>
<gene>
    <name evidence="3" type="ORF">SAMN05421720_101145</name>
</gene>
<reference evidence="3 4" key="1">
    <citation type="submission" date="2016-10" db="EMBL/GenBank/DDBJ databases">
        <authorList>
            <person name="de Groot N.N."/>
        </authorList>
    </citation>
    <scope>NUCLEOTIDE SEQUENCE [LARGE SCALE GENOMIC DNA]</scope>
    <source>
        <strain evidence="3 4">ATCC 700224</strain>
    </source>
</reference>
<accession>A0A1G6WGD1</accession>
<dbReference type="Gene3D" id="1.10.238.10">
    <property type="entry name" value="EF-hand"/>
    <property type="match status" value="2"/>
</dbReference>
<dbReference type="STRING" id="69960.SAMN05421720_101145"/>
<feature type="domain" description="EF-hand" evidence="2">
    <location>
        <begin position="100"/>
        <end position="126"/>
    </location>
</feature>
<dbReference type="EMBL" id="FNAP01000001">
    <property type="protein sequence ID" value="SDD64881.1"/>
    <property type="molecule type" value="Genomic_DNA"/>
</dbReference>
<dbReference type="GO" id="GO:0005509">
    <property type="term" value="F:calcium ion binding"/>
    <property type="evidence" value="ECO:0007669"/>
    <property type="project" value="InterPro"/>
</dbReference>
<dbReference type="PROSITE" id="PS00018">
    <property type="entry name" value="EF_HAND_1"/>
    <property type="match status" value="3"/>
</dbReference>
<name>A0A1G6WGD1_9PROT</name>
<dbReference type="AlphaFoldDB" id="A0A1G6WGD1"/>
<organism evidence="3 4">
    <name type="scientific">Rhodospira trueperi</name>
    <dbReference type="NCBI Taxonomy" id="69960"/>
    <lineage>
        <taxon>Bacteria</taxon>
        <taxon>Pseudomonadati</taxon>
        <taxon>Pseudomonadota</taxon>
        <taxon>Alphaproteobacteria</taxon>
        <taxon>Rhodospirillales</taxon>
        <taxon>Rhodospirillaceae</taxon>
        <taxon>Rhodospira</taxon>
    </lineage>
</organism>
<evidence type="ECO:0000313" key="4">
    <source>
        <dbReference type="Proteomes" id="UP000199412"/>
    </source>
</evidence>
<evidence type="ECO:0000256" key="1">
    <source>
        <dbReference type="SAM" id="SignalP"/>
    </source>
</evidence>
<proteinExistence type="predicted"/>
<dbReference type="PROSITE" id="PS50222">
    <property type="entry name" value="EF_HAND_2"/>
    <property type="match status" value="2"/>
</dbReference>
<sequence length="207" mass="21548">MKTATKRILMTTAAVAVVAGLGMAAVSSGAEARGWGDGPGFYQGMGGGPCGRGGMMAGPGGPGGPGGRVGGSGGMLTVMDADDDGTVTRAEFDRFHDLGFAAMDTDGDGEVSRQDFIDGRQPVFVTDDDRGRRWNSDQRAERRANRLGQRFDVWDANADGVVTADEFKAAGATRFEVLDLDGNGAVEKQEVAAAMMFGPRGSMMGRQ</sequence>
<dbReference type="InterPro" id="IPR018247">
    <property type="entry name" value="EF_Hand_1_Ca_BS"/>
</dbReference>
<dbReference type="Proteomes" id="UP000199412">
    <property type="component" value="Unassembled WGS sequence"/>
</dbReference>
<dbReference type="InterPro" id="IPR011992">
    <property type="entry name" value="EF-hand-dom_pair"/>
</dbReference>
<dbReference type="Pfam" id="PF13202">
    <property type="entry name" value="EF-hand_5"/>
    <property type="match status" value="4"/>
</dbReference>
<feature type="signal peptide" evidence="1">
    <location>
        <begin position="1"/>
        <end position="24"/>
    </location>
</feature>
<keyword evidence="1" id="KW-0732">Signal</keyword>
<feature type="chain" id="PRO_5011752503" evidence="1">
    <location>
        <begin position="25"/>
        <end position="207"/>
    </location>
</feature>